<sequence>MMKRILLILLLILAAIYLSIPQRRDQEGTGTQEREIMTGKRELRLVKAGATHYEVRLMPDETMLMYIEPDEWQGNSDVYPVVGGRRVGHHWSQFLMLSPGKWLTDRVESEGEFLIRFEVIKDSGKLIVYRGEWGFRDYFVTAATHYIWVEDGLLFRYVKTNLTVLRDIPDPVGAIWVELMNYPDYYATAVSKTEEGLITYDMRGVTGHALKEYTLGSYGWIALVNPLSDVRGSPALVLIRSSQKAHPTVCNCPNVDNIEIHMLGNEERMLKKGDSFELHYLLIVSDEPNSYSWIDGAVERAKPVIELIDRGELP</sequence>
<dbReference type="EnsemblBacteria" id="ACB07202">
    <property type="protein sequence ID" value="ACB07202"/>
    <property type="gene ID" value="Kcr_0449"/>
</dbReference>
<gene>
    <name evidence="1" type="ordered locus">Kcr_0449</name>
</gene>
<dbReference type="KEGG" id="kcr:Kcr_0449"/>
<keyword evidence="2" id="KW-1185">Reference proteome</keyword>
<dbReference type="EMBL" id="CP000968">
    <property type="protein sequence ID" value="ACB07202.1"/>
    <property type="molecule type" value="Genomic_DNA"/>
</dbReference>
<name>B1L423_KORCO</name>
<proteinExistence type="predicted"/>
<dbReference type="InParanoid" id="B1L423"/>
<dbReference type="STRING" id="374847.Kcr_0449"/>
<evidence type="ECO:0000313" key="1">
    <source>
        <dbReference type="EMBL" id="ACB07202.1"/>
    </source>
</evidence>
<dbReference type="AlphaFoldDB" id="B1L423"/>
<evidence type="ECO:0000313" key="2">
    <source>
        <dbReference type="Proteomes" id="UP000001686"/>
    </source>
</evidence>
<organism evidence="1 2">
    <name type="scientific">Korarchaeum cryptofilum (strain OPF8)</name>
    <dbReference type="NCBI Taxonomy" id="374847"/>
    <lineage>
        <taxon>Archaea</taxon>
        <taxon>Thermoproteota</taxon>
        <taxon>Candidatus Korarchaeia</taxon>
        <taxon>Candidatus Korarchaeales</taxon>
        <taxon>Candidatus Korarchaeaceae</taxon>
        <taxon>Candidatus Korarchaeum</taxon>
    </lineage>
</organism>
<protein>
    <submittedName>
        <fullName evidence="1">Uncharacterized protein</fullName>
    </submittedName>
</protein>
<accession>B1L423</accession>
<dbReference type="HOGENOM" id="CLU_884566_0_0_2"/>
<dbReference type="Proteomes" id="UP000001686">
    <property type="component" value="Chromosome"/>
</dbReference>
<reference evidence="1 2" key="1">
    <citation type="journal article" date="2008" name="Proc. Natl. Acad. Sci. U.S.A.">
        <title>A korarchaeal genome reveals new insights into the evolution of the Archaea.</title>
        <authorList>
            <person name="Elkins J.G."/>
            <person name="Podar M."/>
            <person name="Graham D.E."/>
            <person name="Makarova K.S."/>
            <person name="Wolf Y."/>
            <person name="Randau L."/>
            <person name="Hedlund B.P."/>
            <person name="Brochier-Armanet C."/>
            <person name="Kunin V."/>
            <person name="Anderson I."/>
            <person name="Lapidus A."/>
            <person name="Goltsman E."/>
            <person name="Barry K."/>
            <person name="Koonin E.V."/>
            <person name="Hugenholtz P."/>
            <person name="Kyrpides N."/>
            <person name="Wanner G."/>
            <person name="Richardson P."/>
            <person name="Keller M."/>
            <person name="Stetter K.O."/>
        </authorList>
    </citation>
    <scope>NUCLEOTIDE SEQUENCE [LARGE SCALE GENOMIC DNA]</scope>
    <source>
        <strain evidence="2">OPF8</strain>
    </source>
</reference>